<gene>
    <name evidence="14" type="ORF">IV68_GL000613</name>
</gene>
<dbReference type="Pfam" id="PF12704">
    <property type="entry name" value="MacB_PCD"/>
    <property type="match status" value="1"/>
</dbReference>
<dbReference type="InterPro" id="IPR051125">
    <property type="entry name" value="ABC-4/HrtB_transporter"/>
</dbReference>
<dbReference type="EMBL" id="JQAX01000002">
    <property type="protein sequence ID" value="KRN32262.1"/>
    <property type="molecule type" value="Genomic_DNA"/>
</dbReference>
<feature type="domain" description="ABC3 transporter permease C-terminal" evidence="12">
    <location>
        <begin position="239"/>
        <end position="350"/>
    </location>
</feature>
<sequence length="356" mass="38357">MFLALREIKHEKIRYTLIVAVIALISYLIFILSALALGLANQNTAAIKSWQVQSIALNKDANASLGQSLLTKADLDAIPKSAKTATIGISPISAKDSQGKHDTVSAQFVGLNQTEYVARNLKPIQGRTAKNNHEVVVSDKFKDAGYQLNDKLSLGLAKGSYQIVGFVKNATYNIGPVVYGSLKDWQAVKGVNPTLVASGVINQDSFKAFDHPKAVTVIDRQTLFDKLPGYQAQNLTFAFMIGFLAVISLLIITIFLYILTVQKKPSLAVLRAQGIPSQFLIKNTFNQTLLILVVGVALSFSLALLTSHLLPAAVPMYFDIPLLSIMSGGIIITGLLGSLIPIVIISRIDPITVIGG</sequence>
<organism evidence="14 15">
    <name type="scientific">Weissella halotolerans DSM 20190</name>
    <dbReference type="NCBI Taxonomy" id="1123500"/>
    <lineage>
        <taxon>Bacteria</taxon>
        <taxon>Bacillati</taxon>
        <taxon>Bacillota</taxon>
        <taxon>Bacilli</taxon>
        <taxon>Lactobacillales</taxon>
        <taxon>Lactobacillaceae</taxon>
        <taxon>Weissella</taxon>
    </lineage>
</organism>
<dbReference type="STRING" id="1123500.GCA_000420365_00821"/>
<keyword evidence="6" id="KW-1003">Cell membrane</keyword>
<evidence type="ECO:0000259" key="13">
    <source>
        <dbReference type="Pfam" id="PF12704"/>
    </source>
</evidence>
<evidence type="ECO:0000256" key="5">
    <source>
        <dbReference type="ARBA" id="ARBA00022448"/>
    </source>
</evidence>
<evidence type="ECO:0000256" key="2">
    <source>
        <dbReference type="ARBA" id="ARBA00008697"/>
    </source>
</evidence>
<name>A0A0R2FY36_9LACO</name>
<keyword evidence="15" id="KW-1185">Reference proteome</keyword>
<comment type="subcellular location">
    <subcellularLocation>
        <location evidence="1">Cell membrane</location>
        <topology evidence="1">Multi-pass membrane protein</topology>
    </subcellularLocation>
</comment>
<evidence type="ECO:0000259" key="12">
    <source>
        <dbReference type="Pfam" id="PF02687"/>
    </source>
</evidence>
<evidence type="ECO:0000256" key="3">
    <source>
        <dbReference type="ARBA" id="ARBA00011131"/>
    </source>
</evidence>
<dbReference type="AlphaFoldDB" id="A0A0R2FY36"/>
<dbReference type="PANTHER" id="PTHR43738">
    <property type="entry name" value="ABC TRANSPORTER, MEMBRANE PROTEIN"/>
    <property type="match status" value="1"/>
</dbReference>
<feature type="transmembrane region" description="Helical" evidence="11">
    <location>
        <begin position="289"/>
        <end position="310"/>
    </location>
</feature>
<evidence type="ECO:0000313" key="15">
    <source>
        <dbReference type="Proteomes" id="UP000051296"/>
    </source>
</evidence>
<dbReference type="InterPro" id="IPR003838">
    <property type="entry name" value="ABC3_permease_C"/>
</dbReference>
<evidence type="ECO:0000256" key="6">
    <source>
        <dbReference type="ARBA" id="ARBA00022475"/>
    </source>
</evidence>
<keyword evidence="8 11" id="KW-1133">Transmembrane helix</keyword>
<feature type="transmembrane region" description="Helical" evidence="11">
    <location>
        <begin position="322"/>
        <end position="345"/>
    </location>
</feature>
<comment type="caution">
    <text evidence="14">The sequence shown here is derived from an EMBL/GenBank/DDBJ whole genome shotgun (WGS) entry which is preliminary data.</text>
</comment>
<protein>
    <recommendedName>
        <fullName evidence="4">Putative hemin transport system permease protein HrtB</fullName>
    </recommendedName>
</protein>
<comment type="subunit">
    <text evidence="3">The complex is composed of two ATP-binding proteins (HrtA), two transmembrane proteins (HrtB) and a solute-binding protein.</text>
</comment>
<reference evidence="14 15" key="1">
    <citation type="journal article" date="2015" name="Genome Announc.">
        <title>Expanding the biotechnology potential of lactobacilli through comparative genomics of 213 strains and associated genera.</title>
        <authorList>
            <person name="Sun Z."/>
            <person name="Harris H.M."/>
            <person name="McCann A."/>
            <person name="Guo C."/>
            <person name="Argimon S."/>
            <person name="Zhang W."/>
            <person name="Yang X."/>
            <person name="Jeffery I.B."/>
            <person name="Cooney J.C."/>
            <person name="Kagawa T.F."/>
            <person name="Liu W."/>
            <person name="Song Y."/>
            <person name="Salvetti E."/>
            <person name="Wrobel A."/>
            <person name="Rasinkangas P."/>
            <person name="Parkhill J."/>
            <person name="Rea M.C."/>
            <person name="O'Sullivan O."/>
            <person name="Ritari J."/>
            <person name="Douillard F.P."/>
            <person name="Paul Ross R."/>
            <person name="Yang R."/>
            <person name="Briner A.E."/>
            <person name="Felis G.E."/>
            <person name="de Vos W.M."/>
            <person name="Barrangou R."/>
            <person name="Klaenhammer T.R."/>
            <person name="Caufield P.W."/>
            <person name="Cui Y."/>
            <person name="Zhang H."/>
            <person name="O'Toole P.W."/>
        </authorList>
    </citation>
    <scope>NUCLEOTIDE SEQUENCE [LARGE SCALE GENOMIC DNA]</scope>
    <source>
        <strain evidence="14 15">DSM 20190</strain>
    </source>
</reference>
<dbReference type="PANTHER" id="PTHR43738:SF1">
    <property type="entry name" value="HEMIN TRANSPORT SYSTEM PERMEASE PROTEIN HRTB-RELATED"/>
    <property type="match status" value="1"/>
</dbReference>
<accession>A0A0R2FY36</accession>
<evidence type="ECO:0000256" key="7">
    <source>
        <dbReference type="ARBA" id="ARBA00022692"/>
    </source>
</evidence>
<evidence type="ECO:0000256" key="9">
    <source>
        <dbReference type="ARBA" id="ARBA00023136"/>
    </source>
</evidence>
<feature type="transmembrane region" description="Helical" evidence="11">
    <location>
        <begin position="237"/>
        <end position="259"/>
    </location>
</feature>
<dbReference type="Pfam" id="PF02687">
    <property type="entry name" value="FtsX"/>
    <property type="match status" value="1"/>
</dbReference>
<evidence type="ECO:0000256" key="4">
    <source>
        <dbReference type="ARBA" id="ARBA00016962"/>
    </source>
</evidence>
<keyword evidence="5" id="KW-0813">Transport</keyword>
<comment type="similarity">
    <text evidence="2">Belongs to the ABC-4 integral membrane protein family. HrtB subfamily.</text>
</comment>
<dbReference type="Proteomes" id="UP000051296">
    <property type="component" value="Unassembled WGS sequence"/>
</dbReference>
<evidence type="ECO:0000256" key="1">
    <source>
        <dbReference type="ARBA" id="ARBA00004651"/>
    </source>
</evidence>
<dbReference type="PATRIC" id="fig|1123500.6.peg.616"/>
<dbReference type="GO" id="GO:0005886">
    <property type="term" value="C:plasma membrane"/>
    <property type="evidence" value="ECO:0007669"/>
    <property type="project" value="UniProtKB-SubCell"/>
</dbReference>
<dbReference type="InterPro" id="IPR025857">
    <property type="entry name" value="MacB_PCD"/>
</dbReference>
<proteinExistence type="inferred from homology"/>
<keyword evidence="9 11" id="KW-0472">Membrane</keyword>
<evidence type="ECO:0000313" key="14">
    <source>
        <dbReference type="EMBL" id="KRN32262.1"/>
    </source>
</evidence>
<evidence type="ECO:0000256" key="11">
    <source>
        <dbReference type="SAM" id="Phobius"/>
    </source>
</evidence>
<dbReference type="RefSeq" id="WP_022791589.1">
    <property type="nucleotide sequence ID" value="NZ_ATUU01000002.1"/>
</dbReference>
<keyword evidence="7 11" id="KW-0812">Transmembrane</keyword>
<feature type="transmembrane region" description="Helical" evidence="11">
    <location>
        <begin position="15"/>
        <end position="39"/>
    </location>
</feature>
<feature type="domain" description="MacB-like periplasmic core" evidence="13">
    <location>
        <begin position="18"/>
        <end position="188"/>
    </location>
</feature>
<dbReference type="eggNOG" id="COG0577">
    <property type="taxonomic scope" value="Bacteria"/>
</dbReference>
<evidence type="ECO:0000256" key="8">
    <source>
        <dbReference type="ARBA" id="ARBA00022989"/>
    </source>
</evidence>
<dbReference type="OrthoDB" id="384327at2"/>
<comment type="function">
    <text evidence="10">Part of the ABC transporter complex hrt involved in hemin import. Responsible for the translocation of the substrate across the membrane.</text>
</comment>
<dbReference type="InParanoid" id="A0A0R2FY36"/>
<evidence type="ECO:0000256" key="10">
    <source>
        <dbReference type="ARBA" id="ARBA00024973"/>
    </source>
</evidence>